<reference evidence="7" key="1">
    <citation type="submission" date="2019-10" db="EMBL/GenBank/DDBJ databases">
        <title>Conservation and host-specific expression of non-tandemly repeated heterogenous ribosome RNA gene in arbuscular mycorrhizal fungi.</title>
        <authorList>
            <person name="Maeda T."/>
            <person name="Kobayashi Y."/>
            <person name="Nakagawa T."/>
            <person name="Ezawa T."/>
            <person name="Yamaguchi K."/>
            <person name="Bino T."/>
            <person name="Nishimoto Y."/>
            <person name="Shigenobu S."/>
            <person name="Kawaguchi M."/>
        </authorList>
    </citation>
    <scope>NUCLEOTIDE SEQUENCE</scope>
    <source>
        <strain evidence="7">HR1</strain>
    </source>
</reference>
<evidence type="ECO:0000256" key="5">
    <source>
        <dbReference type="ARBA" id="ARBA00023242"/>
    </source>
</evidence>
<evidence type="ECO:0000256" key="3">
    <source>
        <dbReference type="ARBA" id="ARBA00022771"/>
    </source>
</evidence>
<protein>
    <submittedName>
        <fullName evidence="7">Zinc finger BED domain-containing protein 1-like</fullName>
    </submittedName>
</protein>
<feature type="region of interest" description="Disordered" evidence="6">
    <location>
        <begin position="35"/>
        <end position="58"/>
    </location>
</feature>
<keyword evidence="5" id="KW-0539">Nucleus</keyword>
<comment type="caution">
    <text evidence="7">The sequence shown here is derived from an EMBL/GenBank/DDBJ whole genome shotgun (WGS) entry which is preliminary data.</text>
</comment>
<dbReference type="PANTHER" id="PTHR46481">
    <property type="entry name" value="ZINC FINGER BED DOMAIN-CONTAINING PROTEIN 4"/>
    <property type="match status" value="1"/>
</dbReference>
<dbReference type="SUPFAM" id="SSF140996">
    <property type="entry name" value="Hermes dimerisation domain"/>
    <property type="match status" value="1"/>
</dbReference>
<organism evidence="7 8">
    <name type="scientific">Rhizophagus clarus</name>
    <dbReference type="NCBI Taxonomy" id="94130"/>
    <lineage>
        <taxon>Eukaryota</taxon>
        <taxon>Fungi</taxon>
        <taxon>Fungi incertae sedis</taxon>
        <taxon>Mucoromycota</taxon>
        <taxon>Glomeromycotina</taxon>
        <taxon>Glomeromycetes</taxon>
        <taxon>Glomerales</taxon>
        <taxon>Glomeraceae</taxon>
        <taxon>Rhizophagus</taxon>
    </lineage>
</organism>
<dbReference type="EMBL" id="BLAL01000034">
    <property type="protein sequence ID" value="GES78028.1"/>
    <property type="molecule type" value="Genomic_DNA"/>
</dbReference>
<keyword evidence="2" id="KW-0479">Metal-binding</keyword>
<dbReference type="OrthoDB" id="2433088at2759"/>
<comment type="subcellular location">
    <subcellularLocation>
        <location evidence="1">Nucleus</location>
    </subcellularLocation>
</comment>
<dbReference type="Proteomes" id="UP000615446">
    <property type="component" value="Unassembled WGS sequence"/>
</dbReference>
<dbReference type="AlphaFoldDB" id="A0A8H3L234"/>
<dbReference type="GO" id="GO:0005634">
    <property type="term" value="C:nucleus"/>
    <property type="evidence" value="ECO:0007669"/>
    <property type="project" value="UniProtKB-SubCell"/>
</dbReference>
<proteinExistence type="predicted"/>
<evidence type="ECO:0000256" key="2">
    <source>
        <dbReference type="ARBA" id="ARBA00022723"/>
    </source>
</evidence>
<evidence type="ECO:0000256" key="4">
    <source>
        <dbReference type="ARBA" id="ARBA00022833"/>
    </source>
</evidence>
<evidence type="ECO:0000256" key="6">
    <source>
        <dbReference type="SAM" id="MobiDB-lite"/>
    </source>
</evidence>
<dbReference type="PANTHER" id="PTHR46481:SF10">
    <property type="entry name" value="ZINC FINGER BED DOMAIN-CONTAINING PROTEIN 39"/>
    <property type="match status" value="1"/>
</dbReference>
<dbReference type="GO" id="GO:0008270">
    <property type="term" value="F:zinc ion binding"/>
    <property type="evidence" value="ECO:0007669"/>
    <property type="project" value="UniProtKB-KW"/>
</dbReference>
<evidence type="ECO:0000313" key="7">
    <source>
        <dbReference type="EMBL" id="GES78028.1"/>
    </source>
</evidence>
<keyword evidence="3" id="KW-0863">Zinc-finger</keyword>
<evidence type="ECO:0000313" key="8">
    <source>
        <dbReference type="Proteomes" id="UP000615446"/>
    </source>
</evidence>
<dbReference type="SUPFAM" id="SSF53098">
    <property type="entry name" value="Ribonuclease H-like"/>
    <property type="match status" value="1"/>
</dbReference>
<evidence type="ECO:0000256" key="1">
    <source>
        <dbReference type="ARBA" id="ARBA00004123"/>
    </source>
</evidence>
<dbReference type="InterPro" id="IPR012337">
    <property type="entry name" value="RNaseH-like_sf"/>
</dbReference>
<name>A0A8H3L234_9GLOM</name>
<dbReference type="InterPro" id="IPR052035">
    <property type="entry name" value="ZnF_BED_domain_contain"/>
</dbReference>
<keyword evidence="4" id="KW-0862">Zinc</keyword>
<accession>A0A8H3L234</accession>
<sequence>MTGISILIYQTESIQSGENQVEYDIEEEVETEIKENQVEHEHDAETEEDTSGMASHIKSKHKLIKEKEKKQLTIRETINNSEAIIVKDDLPFTCVESEDFCNMIYLLRKDAFIPSADTVKNYIMTFYEDSHKKIALILQNTSSKISFTIDAWTSSNNYSFLGITAHWVTESWELKSILLDFIKLEGPHLGANIKEVFLKSLKNFEIESKILGVTTDNTSNNVTFLKTVEDDLSQKYIYFNIVENDETSDEEVGSLIRKLRTLVKKIKASPQQENKFKAQCKAANVPNLNVILDVCTRWNPTYDMLVRARKLKESLNTLSNSNPTLRPFTINKEEWVYLLEIEELLKCFAKATKQICGETYLTISYVIPIYNILLNKLEDFCDTPNRFKNVKVN</sequence>
<gene>
    <name evidence="7" type="ORF">RCL2_000534900</name>
</gene>